<evidence type="ECO:0000313" key="1">
    <source>
        <dbReference type="EMBL" id="CAL1357913.1"/>
    </source>
</evidence>
<proteinExistence type="predicted"/>
<keyword evidence="2" id="KW-1185">Reference proteome</keyword>
<organism evidence="1 2">
    <name type="scientific">Linum trigynum</name>
    <dbReference type="NCBI Taxonomy" id="586398"/>
    <lineage>
        <taxon>Eukaryota</taxon>
        <taxon>Viridiplantae</taxon>
        <taxon>Streptophyta</taxon>
        <taxon>Embryophyta</taxon>
        <taxon>Tracheophyta</taxon>
        <taxon>Spermatophyta</taxon>
        <taxon>Magnoliopsida</taxon>
        <taxon>eudicotyledons</taxon>
        <taxon>Gunneridae</taxon>
        <taxon>Pentapetalae</taxon>
        <taxon>rosids</taxon>
        <taxon>fabids</taxon>
        <taxon>Malpighiales</taxon>
        <taxon>Linaceae</taxon>
        <taxon>Linum</taxon>
    </lineage>
</organism>
<accession>A0AAV2CMX5</accession>
<dbReference type="Proteomes" id="UP001497516">
    <property type="component" value="Chromosome 1"/>
</dbReference>
<dbReference type="EMBL" id="OZ034813">
    <property type="protein sequence ID" value="CAL1357913.1"/>
    <property type="molecule type" value="Genomic_DNA"/>
</dbReference>
<evidence type="ECO:0000313" key="2">
    <source>
        <dbReference type="Proteomes" id="UP001497516"/>
    </source>
</evidence>
<protein>
    <submittedName>
        <fullName evidence="1">Uncharacterized protein</fullName>
    </submittedName>
</protein>
<reference evidence="1 2" key="1">
    <citation type="submission" date="2024-04" db="EMBL/GenBank/DDBJ databases">
        <authorList>
            <person name="Fracassetti M."/>
        </authorList>
    </citation>
    <scope>NUCLEOTIDE SEQUENCE [LARGE SCALE GENOMIC DNA]</scope>
</reference>
<name>A0AAV2CMX5_9ROSI</name>
<sequence>MNISSLHGIVSLPMGWLKPNSSSANRSKTWNDGLFKKDTGMTNLFLLPPSPTYTATNPLGTSEDIEEHLRGLGLGRTLGQRIAIFFSS</sequence>
<gene>
    <name evidence="1" type="ORF">LTRI10_LOCUS5507</name>
</gene>
<dbReference type="AlphaFoldDB" id="A0AAV2CMX5"/>